<keyword evidence="1" id="KW-0812">Transmembrane</keyword>
<keyword evidence="3" id="KW-1185">Reference proteome</keyword>
<evidence type="ECO:0000313" key="2">
    <source>
        <dbReference type="EMBL" id="RXR03529.1"/>
    </source>
</evidence>
<feature type="transmembrane region" description="Helical" evidence="1">
    <location>
        <begin position="9"/>
        <end position="29"/>
    </location>
</feature>
<dbReference type="InterPro" id="IPR021215">
    <property type="entry name" value="DUF2752"/>
</dbReference>
<dbReference type="PROSITE" id="PS51257">
    <property type="entry name" value="PROKAR_LIPOPROTEIN"/>
    <property type="match status" value="1"/>
</dbReference>
<proteinExistence type="predicted"/>
<feature type="transmembrane region" description="Helical" evidence="1">
    <location>
        <begin position="72"/>
        <end position="91"/>
    </location>
</feature>
<sequence length="137" mass="14843">MQQLRSHHWLLAGAAATAAVAGACLLYRFDPNAADSPFPGCIFKALTGLNCPGCGMTRAAHALVHLDLATAFSMNPGMMTVLALAPGLLAWKLGWRARWFAPVVQVMSAPKFWLIALPAYWIARNLPWVPFTWLAPG</sequence>
<feature type="transmembrane region" description="Helical" evidence="1">
    <location>
        <begin position="103"/>
        <end position="123"/>
    </location>
</feature>
<comment type="caution">
    <text evidence="2">The sequence shown here is derived from an EMBL/GenBank/DDBJ whole genome shotgun (WGS) entry which is preliminary data.</text>
</comment>
<keyword evidence="1" id="KW-1133">Transmembrane helix</keyword>
<reference evidence="2 3" key="1">
    <citation type="submission" date="2019-01" db="EMBL/GenBank/DDBJ databases">
        <title>Pseudoxanthomonas composti sp. nov., isolated from compost.</title>
        <authorList>
            <person name="Yang G."/>
        </authorList>
    </citation>
    <scope>NUCLEOTIDE SEQUENCE [LARGE SCALE GENOMIC DNA]</scope>
    <source>
        <strain evidence="2 3">GSS15</strain>
    </source>
</reference>
<evidence type="ECO:0000256" key="1">
    <source>
        <dbReference type="SAM" id="Phobius"/>
    </source>
</evidence>
<accession>A0A4V1N0X1</accession>
<dbReference type="RefSeq" id="WP_129471841.1">
    <property type="nucleotide sequence ID" value="NZ_SAWZ01000007.1"/>
</dbReference>
<dbReference type="EMBL" id="SAWZ01000007">
    <property type="protein sequence ID" value="RXR03529.1"/>
    <property type="molecule type" value="Genomic_DNA"/>
</dbReference>
<dbReference type="Proteomes" id="UP000289784">
    <property type="component" value="Unassembled WGS sequence"/>
</dbReference>
<name>A0A4V1N0X1_9GAMM</name>
<gene>
    <name evidence="2" type="ORF">EPA99_13950</name>
</gene>
<organism evidence="2 3">
    <name type="scientific">Pseudoxanthomonas composti</name>
    <dbReference type="NCBI Taxonomy" id="2137479"/>
    <lineage>
        <taxon>Bacteria</taxon>
        <taxon>Pseudomonadati</taxon>
        <taxon>Pseudomonadota</taxon>
        <taxon>Gammaproteobacteria</taxon>
        <taxon>Lysobacterales</taxon>
        <taxon>Lysobacteraceae</taxon>
        <taxon>Pseudoxanthomonas</taxon>
    </lineage>
</organism>
<dbReference type="AlphaFoldDB" id="A0A4V1N0X1"/>
<evidence type="ECO:0000313" key="3">
    <source>
        <dbReference type="Proteomes" id="UP000289784"/>
    </source>
</evidence>
<keyword evidence="1" id="KW-0472">Membrane</keyword>
<protein>
    <submittedName>
        <fullName evidence="2">DUF2752 domain-containing protein</fullName>
    </submittedName>
</protein>
<dbReference type="Pfam" id="PF10825">
    <property type="entry name" value="DUF2752"/>
    <property type="match status" value="1"/>
</dbReference>
<dbReference type="OrthoDB" id="5966662at2"/>